<proteinExistence type="predicted"/>
<keyword evidence="1" id="KW-1133">Transmembrane helix</keyword>
<keyword evidence="3" id="KW-1185">Reference proteome</keyword>
<dbReference type="AlphaFoldDB" id="A0A8T0MTP7"/>
<keyword evidence="1" id="KW-0472">Membrane</keyword>
<dbReference type="EMBL" id="CM029054">
    <property type="protein sequence ID" value="KAG2538414.1"/>
    <property type="molecule type" value="Genomic_DNA"/>
</dbReference>
<sequence length="66" mass="7430">MNLILHVFMSGSVMLASIYPSFGVCCTRVSIGKGFQGIDRNSYIYFQMLVYETILSYAIYVSISTE</sequence>
<feature type="transmembrane region" description="Helical" evidence="1">
    <location>
        <begin position="43"/>
        <end position="63"/>
    </location>
</feature>
<name>A0A8T0MTP7_PANVG</name>
<keyword evidence="1" id="KW-0812">Transmembrane</keyword>
<evidence type="ECO:0000313" key="3">
    <source>
        <dbReference type="Proteomes" id="UP000823388"/>
    </source>
</evidence>
<feature type="transmembrane region" description="Helical" evidence="1">
    <location>
        <begin position="6"/>
        <end position="31"/>
    </location>
</feature>
<organism evidence="2 3">
    <name type="scientific">Panicum virgatum</name>
    <name type="common">Blackwell switchgrass</name>
    <dbReference type="NCBI Taxonomy" id="38727"/>
    <lineage>
        <taxon>Eukaryota</taxon>
        <taxon>Viridiplantae</taxon>
        <taxon>Streptophyta</taxon>
        <taxon>Embryophyta</taxon>
        <taxon>Tracheophyta</taxon>
        <taxon>Spermatophyta</taxon>
        <taxon>Magnoliopsida</taxon>
        <taxon>Liliopsida</taxon>
        <taxon>Poales</taxon>
        <taxon>Poaceae</taxon>
        <taxon>PACMAD clade</taxon>
        <taxon>Panicoideae</taxon>
        <taxon>Panicodae</taxon>
        <taxon>Paniceae</taxon>
        <taxon>Panicinae</taxon>
        <taxon>Panicum</taxon>
        <taxon>Panicum sect. Hiantes</taxon>
    </lineage>
</organism>
<reference evidence="2" key="1">
    <citation type="submission" date="2020-05" db="EMBL/GenBank/DDBJ databases">
        <title>WGS assembly of Panicum virgatum.</title>
        <authorList>
            <person name="Lovell J.T."/>
            <person name="Jenkins J."/>
            <person name="Shu S."/>
            <person name="Juenger T.E."/>
            <person name="Schmutz J."/>
        </authorList>
    </citation>
    <scope>NUCLEOTIDE SEQUENCE</scope>
    <source>
        <strain evidence="2">AP13</strain>
    </source>
</reference>
<accession>A0A8T0MTP7</accession>
<gene>
    <name evidence="2" type="ORF">PVAP13_9NG420800</name>
</gene>
<comment type="caution">
    <text evidence="2">The sequence shown here is derived from an EMBL/GenBank/DDBJ whole genome shotgun (WGS) entry which is preliminary data.</text>
</comment>
<dbReference type="Proteomes" id="UP000823388">
    <property type="component" value="Chromosome 9N"/>
</dbReference>
<evidence type="ECO:0000313" key="2">
    <source>
        <dbReference type="EMBL" id="KAG2538414.1"/>
    </source>
</evidence>
<evidence type="ECO:0000256" key="1">
    <source>
        <dbReference type="SAM" id="Phobius"/>
    </source>
</evidence>
<protein>
    <submittedName>
        <fullName evidence="2">Uncharacterized protein</fullName>
    </submittedName>
</protein>